<name>A0A919PL97_9ACTN</name>
<accession>A0A919PL97</accession>
<reference evidence="3" key="1">
    <citation type="submission" date="2021-01" db="EMBL/GenBank/DDBJ databases">
        <title>Whole genome shotgun sequence of Dactylosporangium siamense NBRC 106093.</title>
        <authorList>
            <person name="Komaki H."/>
            <person name="Tamura T."/>
        </authorList>
    </citation>
    <scope>NUCLEOTIDE SEQUENCE</scope>
    <source>
        <strain evidence="3">NBRC 106093</strain>
    </source>
</reference>
<feature type="domain" description="DUF2087" evidence="2">
    <location>
        <begin position="137"/>
        <end position="203"/>
    </location>
</feature>
<evidence type="ECO:0000313" key="4">
    <source>
        <dbReference type="Proteomes" id="UP000660611"/>
    </source>
</evidence>
<dbReference type="InterPro" id="IPR018656">
    <property type="entry name" value="DUF2087"/>
</dbReference>
<dbReference type="AlphaFoldDB" id="A0A919PL97"/>
<evidence type="ECO:0000259" key="2">
    <source>
        <dbReference type="Pfam" id="PF09860"/>
    </source>
</evidence>
<organism evidence="3 4">
    <name type="scientific">Dactylosporangium siamense</name>
    <dbReference type="NCBI Taxonomy" id="685454"/>
    <lineage>
        <taxon>Bacteria</taxon>
        <taxon>Bacillati</taxon>
        <taxon>Actinomycetota</taxon>
        <taxon>Actinomycetes</taxon>
        <taxon>Micromonosporales</taxon>
        <taxon>Micromonosporaceae</taxon>
        <taxon>Dactylosporangium</taxon>
    </lineage>
</organism>
<sequence length="210" mass="22353">MSSHQPPHRSAAGPAGGFSPRTPDAPRAAHTATSPAALCGLLAEEDRLRVYAAVVLGASGLAAVESATGLPARTVAAAVRRLQQGGLLGVADGGLRADIEVFKDSVRAHAAAPAQVEPMDPDRQRDQILRTFVVDGRLTQMPAAHGKRMVVLEHIAASFEPGVRYPEREVNAVLRAWFDDYAALRRYLVDSDLLSRADGTYWRTGGPVTV</sequence>
<dbReference type="Proteomes" id="UP000660611">
    <property type="component" value="Unassembled WGS sequence"/>
</dbReference>
<dbReference type="RefSeq" id="WP_239136057.1">
    <property type="nucleotide sequence ID" value="NZ_BAAAVW010000013.1"/>
</dbReference>
<comment type="caution">
    <text evidence="3">The sequence shown here is derived from an EMBL/GenBank/DDBJ whole genome shotgun (WGS) entry which is preliminary data.</text>
</comment>
<gene>
    <name evidence="3" type="ORF">Dsi01nite_042330</name>
</gene>
<proteinExistence type="predicted"/>
<evidence type="ECO:0000313" key="3">
    <source>
        <dbReference type="EMBL" id="GIG46192.1"/>
    </source>
</evidence>
<keyword evidence="4" id="KW-1185">Reference proteome</keyword>
<evidence type="ECO:0000256" key="1">
    <source>
        <dbReference type="SAM" id="MobiDB-lite"/>
    </source>
</evidence>
<protein>
    <recommendedName>
        <fullName evidence="2">DUF2087 domain-containing protein</fullName>
    </recommendedName>
</protein>
<feature type="region of interest" description="Disordered" evidence="1">
    <location>
        <begin position="1"/>
        <end position="31"/>
    </location>
</feature>
<dbReference type="EMBL" id="BONQ01000062">
    <property type="protein sequence ID" value="GIG46192.1"/>
    <property type="molecule type" value="Genomic_DNA"/>
</dbReference>
<dbReference type="Pfam" id="PF09860">
    <property type="entry name" value="DUF2087"/>
    <property type="match status" value="1"/>
</dbReference>